<keyword evidence="5" id="KW-0680">Restriction system</keyword>
<name>A0A395X9G0_9FIRM</name>
<comment type="caution">
    <text evidence="8">The sequence shown here is derived from an EMBL/GenBank/DDBJ whole genome shotgun (WGS) entry which is preliminary data.</text>
</comment>
<dbReference type="NCBIfam" id="TIGR00675">
    <property type="entry name" value="dcm"/>
    <property type="match status" value="1"/>
</dbReference>
<dbReference type="PANTHER" id="PTHR46098">
    <property type="entry name" value="TRNA (CYTOSINE(38)-C(5))-METHYLTRANSFERASE"/>
    <property type="match status" value="1"/>
</dbReference>
<sequence>MKFIDFFAGIGGFRRGMELAGHECVGFCEFDKFATASYISMHLLTEEQRKTLEDIPIKKRQKEILKEEYRNGEWYANDIRRVYAGDIPKADCWCFGFPCQDISVAGKQAGFQGNRSSLFFRVMYLVGQLKEEDKPTYLFIENVKNLLSVNGGWDFARLLIEMDRAGYDAEWQVLNSKDFGVPQNRERCFIIGHLRSRSTAKIFPVERADRENSIQIIGHRNGYKRNTQVFVQDGITEALSTCQGEERGHHTALPCFIDLCYQGSQMTDTARCLKARYYKGVANHAGQDSGIAIKVIGEVNSSQDGKVLGIDGIAKCHSAGHNNNPKIALPVLTPDRVEKRQNGRRFKDNGEPMFTLTRADIHGVAIEPTGFNCMPDGTCRTLKNQYQKNSGVNFACQTDRGATAVAVKFKNITASTIRKVAPRNKVSILRGQSQENNLDICVKVAEATKQGYSECRVGVDAVNLSVRGSKTRRGRVGKEIANTLDTSCNQGIFVQVSEELVVYAVWYEKYQCYIAIRKLTPKECFRLQGWSDDYFKKAQFVNSDSQLYKQAGNGVTVTVIETIARKMNVNLN</sequence>
<dbReference type="EC" id="2.1.1.37" evidence="1"/>
<dbReference type="Proteomes" id="UP000265828">
    <property type="component" value="Unassembled WGS sequence"/>
</dbReference>
<evidence type="ECO:0000256" key="2">
    <source>
        <dbReference type="ARBA" id="ARBA00022603"/>
    </source>
</evidence>
<dbReference type="PANTHER" id="PTHR46098:SF1">
    <property type="entry name" value="TRNA (CYTOSINE(38)-C(5))-METHYLTRANSFERASE"/>
    <property type="match status" value="1"/>
</dbReference>
<dbReference type="InterPro" id="IPR029063">
    <property type="entry name" value="SAM-dependent_MTases_sf"/>
</dbReference>
<protein>
    <recommendedName>
        <fullName evidence="1">DNA (cytosine-5-)-methyltransferase</fullName>
        <ecNumber evidence="1">2.1.1.37</ecNumber>
    </recommendedName>
</protein>
<dbReference type="AlphaFoldDB" id="A0A395X9G0"/>
<evidence type="ECO:0000256" key="7">
    <source>
        <dbReference type="RuleBase" id="RU000416"/>
    </source>
</evidence>
<evidence type="ECO:0000256" key="6">
    <source>
        <dbReference type="PROSITE-ProRule" id="PRU01016"/>
    </source>
</evidence>
<accession>A0A395X9G0</accession>
<proteinExistence type="inferred from homology"/>
<evidence type="ECO:0000313" key="9">
    <source>
        <dbReference type="Proteomes" id="UP000265828"/>
    </source>
</evidence>
<dbReference type="GO" id="GO:0009307">
    <property type="term" value="P:DNA restriction-modification system"/>
    <property type="evidence" value="ECO:0007669"/>
    <property type="project" value="UniProtKB-KW"/>
</dbReference>
<comment type="similarity">
    <text evidence="6 7">Belongs to the class I-like SAM-binding methyltransferase superfamily. C5-methyltransferase family.</text>
</comment>
<evidence type="ECO:0000256" key="5">
    <source>
        <dbReference type="ARBA" id="ARBA00022747"/>
    </source>
</evidence>
<evidence type="ECO:0000256" key="3">
    <source>
        <dbReference type="ARBA" id="ARBA00022679"/>
    </source>
</evidence>
<evidence type="ECO:0000256" key="1">
    <source>
        <dbReference type="ARBA" id="ARBA00011975"/>
    </source>
</evidence>
<evidence type="ECO:0000313" key="8">
    <source>
        <dbReference type="EMBL" id="RGV64338.1"/>
    </source>
</evidence>
<dbReference type="GO" id="GO:0032259">
    <property type="term" value="P:methylation"/>
    <property type="evidence" value="ECO:0007669"/>
    <property type="project" value="UniProtKB-KW"/>
</dbReference>
<dbReference type="PRINTS" id="PR00105">
    <property type="entry name" value="C5METTRFRASE"/>
</dbReference>
<dbReference type="PROSITE" id="PS51679">
    <property type="entry name" value="SAM_MT_C5"/>
    <property type="match status" value="1"/>
</dbReference>
<dbReference type="RefSeq" id="WP_118037059.1">
    <property type="nucleotide sequence ID" value="NZ_QRYY01000006.1"/>
</dbReference>
<dbReference type="Pfam" id="PF00145">
    <property type="entry name" value="DNA_methylase"/>
    <property type="match status" value="2"/>
</dbReference>
<dbReference type="GO" id="GO:0003886">
    <property type="term" value="F:DNA (cytosine-5-)-methyltransferase activity"/>
    <property type="evidence" value="ECO:0007669"/>
    <property type="project" value="UniProtKB-EC"/>
</dbReference>
<dbReference type="InterPro" id="IPR001525">
    <property type="entry name" value="C5_MeTfrase"/>
</dbReference>
<dbReference type="Gene3D" id="3.40.50.150">
    <property type="entry name" value="Vaccinia Virus protein VP39"/>
    <property type="match status" value="1"/>
</dbReference>
<dbReference type="InterPro" id="IPR050750">
    <property type="entry name" value="C5-MTase"/>
</dbReference>
<dbReference type="Gene3D" id="3.90.120.10">
    <property type="entry name" value="DNA Methylase, subunit A, domain 2"/>
    <property type="match status" value="1"/>
</dbReference>
<reference evidence="8 9" key="1">
    <citation type="submission" date="2018-08" db="EMBL/GenBank/DDBJ databases">
        <title>A genome reference for cultivated species of the human gut microbiota.</title>
        <authorList>
            <person name="Zou Y."/>
            <person name="Xue W."/>
            <person name="Luo G."/>
        </authorList>
    </citation>
    <scope>NUCLEOTIDE SEQUENCE [LARGE SCALE GENOMIC DNA]</scope>
    <source>
        <strain evidence="8 9">AF14-23</strain>
    </source>
</reference>
<dbReference type="SUPFAM" id="SSF53335">
    <property type="entry name" value="S-adenosyl-L-methionine-dependent methyltransferases"/>
    <property type="match status" value="1"/>
</dbReference>
<gene>
    <name evidence="8" type="ORF">DWW07_09045</name>
</gene>
<keyword evidence="3 6" id="KW-0808">Transferase</keyword>
<organism evidence="8 9">
    <name type="scientific">Blautia obeum</name>
    <dbReference type="NCBI Taxonomy" id="40520"/>
    <lineage>
        <taxon>Bacteria</taxon>
        <taxon>Bacillati</taxon>
        <taxon>Bacillota</taxon>
        <taxon>Clostridia</taxon>
        <taxon>Lachnospirales</taxon>
        <taxon>Lachnospiraceae</taxon>
        <taxon>Blautia</taxon>
    </lineage>
</organism>
<feature type="active site" evidence="6">
    <location>
        <position position="99"/>
    </location>
</feature>
<keyword evidence="2 6" id="KW-0489">Methyltransferase</keyword>
<keyword evidence="4 6" id="KW-0949">S-adenosyl-L-methionine</keyword>
<dbReference type="EMBL" id="QRZI01000005">
    <property type="protein sequence ID" value="RGV64338.1"/>
    <property type="molecule type" value="Genomic_DNA"/>
</dbReference>
<evidence type="ECO:0000256" key="4">
    <source>
        <dbReference type="ARBA" id="ARBA00022691"/>
    </source>
</evidence>